<evidence type="ECO:0000256" key="8">
    <source>
        <dbReference type="ARBA" id="ARBA00023180"/>
    </source>
</evidence>
<dbReference type="PANTHER" id="PTHR24246">
    <property type="entry name" value="OLFACTORY RECEPTOR AND ADENOSINE RECEPTOR"/>
    <property type="match status" value="1"/>
</dbReference>
<dbReference type="PANTHER" id="PTHR24246:SF27">
    <property type="entry name" value="ADENOSINE RECEPTOR, ISOFORM A"/>
    <property type="match status" value="1"/>
</dbReference>
<evidence type="ECO:0000256" key="1">
    <source>
        <dbReference type="ARBA" id="ARBA00004651"/>
    </source>
</evidence>
<evidence type="ECO:0000256" key="4">
    <source>
        <dbReference type="ARBA" id="ARBA00022989"/>
    </source>
</evidence>
<feature type="transmembrane region" description="Helical" evidence="11">
    <location>
        <begin position="452"/>
        <end position="477"/>
    </location>
</feature>
<feature type="transmembrane region" description="Helical" evidence="11">
    <location>
        <begin position="108"/>
        <end position="126"/>
    </location>
</feature>
<name>A0AAU9XJ09_9CNID</name>
<dbReference type="Pfam" id="PF00001">
    <property type="entry name" value="7tm_1"/>
    <property type="match status" value="2"/>
</dbReference>
<dbReference type="CDD" id="cd00637">
    <property type="entry name" value="7tm_classA_rhodopsin-like"/>
    <property type="match status" value="2"/>
</dbReference>
<proteinExistence type="inferred from homology"/>
<gene>
    <name evidence="13" type="ORF">PMEA_00024231</name>
</gene>
<dbReference type="SUPFAM" id="SSF81321">
    <property type="entry name" value="Family A G protein-coupled receptor-like"/>
    <property type="match status" value="2"/>
</dbReference>
<feature type="transmembrane region" description="Helical" evidence="11">
    <location>
        <begin position="595"/>
        <end position="624"/>
    </location>
</feature>
<evidence type="ECO:0000259" key="12">
    <source>
        <dbReference type="PROSITE" id="PS50262"/>
    </source>
</evidence>
<keyword evidence="2" id="KW-1003">Cell membrane</keyword>
<dbReference type="Gene3D" id="1.20.1070.10">
    <property type="entry name" value="Rhodopsin 7-helix transmembrane proteins"/>
    <property type="match status" value="2"/>
</dbReference>
<dbReference type="PROSITE" id="PS00237">
    <property type="entry name" value="G_PROTEIN_RECEP_F1_1"/>
    <property type="match status" value="1"/>
</dbReference>
<evidence type="ECO:0000256" key="6">
    <source>
        <dbReference type="ARBA" id="ARBA00023136"/>
    </source>
</evidence>
<evidence type="ECO:0000256" key="2">
    <source>
        <dbReference type="ARBA" id="ARBA00022475"/>
    </source>
</evidence>
<evidence type="ECO:0000256" key="3">
    <source>
        <dbReference type="ARBA" id="ARBA00022692"/>
    </source>
</evidence>
<evidence type="ECO:0000256" key="9">
    <source>
        <dbReference type="ARBA" id="ARBA00023224"/>
    </source>
</evidence>
<keyword evidence="7 10" id="KW-0675">Receptor</keyword>
<feature type="transmembrane region" description="Helical" evidence="11">
    <location>
        <begin position="387"/>
        <end position="406"/>
    </location>
</feature>
<dbReference type="GO" id="GO:0005886">
    <property type="term" value="C:plasma membrane"/>
    <property type="evidence" value="ECO:0007669"/>
    <property type="project" value="UniProtKB-SubCell"/>
</dbReference>
<feature type="transmembrane region" description="Helical" evidence="11">
    <location>
        <begin position="541"/>
        <end position="562"/>
    </location>
</feature>
<organism evidence="13 14">
    <name type="scientific">Pocillopora meandrina</name>
    <dbReference type="NCBI Taxonomy" id="46732"/>
    <lineage>
        <taxon>Eukaryota</taxon>
        <taxon>Metazoa</taxon>
        <taxon>Cnidaria</taxon>
        <taxon>Anthozoa</taxon>
        <taxon>Hexacorallia</taxon>
        <taxon>Scleractinia</taxon>
        <taxon>Astrocoeniina</taxon>
        <taxon>Pocilloporidae</taxon>
        <taxon>Pocillopora</taxon>
    </lineage>
</organism>
<keyword evidence="14" id="KW-1185">Reference proteome</keyword>
<feature type="transmembrane region" description="Helical" evidence="11">
    <location>
        <begin position="185"/>
        <end position="209"/>
    </location>
</feature>
<dbReference type="InterPro" id="IPR017452">
    <property type="entry name" value="GPCR_Rhodpsn_7TM"/>
</dbReference>
<feature type="transmembrane region" description="Helical" evidence="11">
    <location>
        <begin position="418"/>
        <end position="446"/>
    </location>
</feature>
<evidence type="ECO:0000313" key="13">
    <source>
        <dbReference type="EMBL" id="CAH3148993.1"/>
    </source>
</evidence>
<comment type="caution">
    <text evidence="13">The sequence shown here is derived from an EMBL/GenBank/DDBJ whole genome shotgun (WGS) entry which is preliminary data.</text>
</comment>
<feature type="transmembrane region" description="Helical" evidence="11">
    <location>
        <begin position="39"/>
        <end position="58"/>
    </location>
</feature>
<sequence length="709" mass="81336">MSQGSEVKRLNFSRSPNVSVGSDVIKVQQNAGYELLYEVLPFAIIIIIVNGTVFFLFMKSRRLRSPSNCLLLSLAVCDFTNGFVCIPLFLVVAFRVMPNPHIGSFNYLLNNCVAMSAAYHILAITLERYYSIKKPFVHRQLTKKSMLKVALLVWVVALIIGFMPYAWDSLRITDLVSFMKVKVGYVAFCLTFVFLIPCILIVTSQTIMFKFIARSGRQGLTATKAAQRKAKNDKKCLIIFALMAIIYVVCWLPWFILYLYVSFWFVSGETLVELQKISRWVVIFRYTTSVVNPLLYTFFKRDFLVAFKLIVLKRSSTSSASFACTSNKVDSQQRKLITSSNGKKHSEEIELETVVKVSLNSLSTLTMANASTTGPDVNSSYHAEAQLLPFGTLIVFVNGVVFLLFAKNKRLRTPTNYFLFSLAVCDFMTGLIIIPLVIIVLTRVIAPPSGVIVGFFVTILHNMLVVLVIYHIFIITAERYFSIVHPFRHRWKTTKSSVLKIIVVIWSAAIVIAFLPVTWFHGFIYFQEDISSATLQIQTGHNIFCIVFVFLLPYVLIVYFQVSLYRKIRQRTFVSKREKQKHTVNHKAHNVRRSLIIFGLMALLYAICWFPWYVISFLISLWFPLSGETRRTLSKFAHAFLIIRYLTSIVNPVLYTFLKRDFQQAFKIVVLRRNIRQESSHAVYLSPRQRLPRNADLEGYVNIEYVSTV</sequence>
<feature type="transmembrane region" description="Helical" evidence="11">
    <location>
        <begin position="636"/>
        <end position="658"/>
    </location>
</feature>
<evidence type="ECO:0000256" key="10">
    <source>
        <dbReference type="RuleBase" id="RU000688"/>
    </source>
</evidence>
<keyword evidence="5 10" id="KW-0297">G-protein coupled receptor</keyword>
<dbReference type="InterPro" id="IPR000276">
    <property type="entry name" value="GPCR_Rhodpsn"/>
</dbReference>
<dbReference type="Proteomes" id="UP001159428">
    <property type="component" value="Unassembled WGS sequence"/>
</dbReference>
<feature type="domain" description="G-protein coupled receptors family 1 profile" evidence="12">
    <location>
        <begin position="397"/>
        <end position="655"/>
    </location>
</feature>
<dbReference type="AlphaFoldDB" id="A0AAU9XJ09"/>
<keyword evidence="3 10" id="KW-0812">Transmembrane</keyword>
<evidence type="ECO:0000256" key="5">
    <source>
        <dbReference type="ARBA" id="ARBA00023040"/>
    </source>
</evidence>
<dbReference type="GO" id="GO:0004930">
    <property type="term" value="F:G protein-coupled receptor activity"/>
    <property type="evidence" value="ECO:0007669"/>
    <property type="project" value="UniProtKB-KW"/>
</dbReference>
<protein>
    <recommendedName>
        <fullName evidence="12">G-protein coupled receptors family 1 profile domain-containing protein</fullName>
    </recommendedName>
</protein>
<feature type="transmembrane region" description="Helical" evidence="11">
    <location>
        <begin position="70"/>
        <end position="96"/>
    </location>
</feature>
<reference evidence="13 14" key="1">
    <citation type="submission" date="2022-05" db="EMBL/GenBank/DDBJ databases">
        <authorList>
            <consortium name="Genoscope - CEA"/>
            <person name="William W."/>
        </authorList>
    </citation>
    <scope>NUCLEOTIDE SEQUENCE [LARGE SCALE GENOMIC DNA]</scope>
</reference>
<keyword evidence="9 10" id="KW-0807">Transducer</keyword>
<keyword evidence="6 11" id="KW-0472">Membrane</keyword>
<evidence type="ECO:0000256" key="7">
    <source>
        <dbReference type="ARBA" id="ARBA00023170"/>
    </source>
</evidence>
<dbReference type="PRINTS" id="PR00237">
    <property type="entry name" value="GPCRRHODOPSN"/>
</dbReference>
<comment type="similarity">
    <text evidence="10">Belongs to the G-protein coupled receptor 1 family.</text>
</comment>
<dbReference type="EMBL" id="CALNXJ010000045">
    <property type="protein sequence ID" value="CAH3148993.1"/>
    <property type="molecule type" value="Genomic_DNA"/>
</dbReference>
<comment type="subcellular location">
    <subcellularLocation>
        <location evidence="1">Cell membrane</location>
        <topology evidence="1">Multi-pass membrane protein</topology>
    </subcellularLocation>
</comment>
<feature type="transmembrane region" description="Helical" evidence="11">
    <location>
        <begin position="147"/>
        <end position="165"/>
    </location>
</feature>
<feature type="transmembrane region" description="Helical" evidence="11">
    <location>
        <begin position="237"/>
        <end position="261"/>
    </location>
</feature>
<feature type="domain" description="G-protein coupled receptors family 1 profile" evidence="12">
    <location>
        <begin position="49"/>
        <end position="296"/>
    </location>
</feature>
<feature type="transmembrane region" description="Helical" evidence="11">
    <location>
        <begin position="498"/>
        <end position="521"/>
    </location>
</feature>
<keyword evidence="4 11" id="KW-1133">Transmembrane helix</keyword>
<keyword evidence="8" id="KW-0325">Glycoprotein</keyword>
<evidence type="ECO:0000256" key="11">
    <source>
        <dbReference type="SAM" id="Phobius"/>
    </source>
</evidence>
<accession>A0AAU9XJ09</accession>
<evidence type="ECO:0000313" key="14">
    <source>
        <dbReference type="Proteomes" id="UP001159428"/>
    </source>
</evidence>
<dbReference type="PROSITE" id="PS50262">
    <property type="entry name" value="G_PROTEIN_RECEP_F1_2"/>
    <property type="match status" value="2"/>
</dbReference>